<sequence>MNWNVMIKLSTPPGSFIRSAQTARQDFCAFTKGFMTLQLVNG</sequence>
<dbReference type="AlphaFoldDB" id="F8LE71"/>
<reference evidence="1" key="1">
    <citation type="submission" date="2011-05" db="EMBL/GenBank/DDBJ databases">
        <title>Unity in variety -- the pan-genome of the Chlamydiae.</title>
        <authorList>
            <person name="Collingro A."/>
            <person name="Tischler P."/>
            <person name="Weinmaier T."/>
            <person name="Penz T."/>
            <person name="Heinz E."/>
            <person name="Brunham R.C."/>
            <person name="Read T.D."/>
            <person name="Bavoil P.M."/>
            <person name="Sachse K."/>
            <person name="Kahane S."/>
            <person name="Friedman M.G."/>
            <person name="Rattei T."/>
            <person name="Myers G.S.A."/>
            <person name="Horn M."/>
        </authorList>
    </citation>
    <scope>NUCLEOTIDE SEQUENCE</scope>
    <source>
        <strain evidence="1">2032/99</strain>
    </source>
</reference>
<proteinExistence type="predicted"/>
<organism evidence="1">
    <name type="scientific">Waddlia chondrophila 2032/99</name>
    <dbReference type="NCBI Taxonomy" id="765953"/>
    <lineage>
        <taxon>Bacteria</taxon>
        <taxon>Pseudomonadati</taxon>
        <taxon>Chlamydiota</taxon>
        <taxon>Chlamydiia</taxon>
        <taxon>Parachlamydiales</taxon>
        <taxon>Waddliaceae</taxon>
        <taxon>Waddlia</taxon>
    </lineage>
</organism>
<gene>
    <name evidence="1" type="ORF">WCH_CN15790</name>
</gene>
<name>F8LE71_9BACT</name>
<evidence type="ECO:0000313" key="1">
    <source>
        <dbReference type="EMBL" id="CCB91785.1"/>
    </source>
</evidence>
<accession>F8LE71</accession>
<protein>
    <submittedName>
        <fullName evidence="1">Uncharacterized protein</fullName>
    </submittedName>
</protein>
<dbReference type="EMBL" id="FR872656">
    <property type="protein sequence ID" value="CCB91785.1"/>
    <property type="molecule type" value="Genomic_DNA"/>
</dbReference>